<name>A0AAN0M170_9RHOB</name>
<evidence type="ECO:0000313" key="2">
    <source>
        <dbReference type="EMBL" id="WZU62800.1"/>
    </source>
</evidence>
<dbReference type="Gene3D" id="3.40.50.150">
    <property type="entry name" value="Vaccinia Virus protein VP39"/>
    <property type="match status" value="1"/>
</dbReference>
<keyword evidence="3" id="KW-1185">Reference proteome</keyword>
<dbReference type="InterPro" id="IPR013216">
    <property type="entry name" value="Methyltransf_11"/>
</dbReference>
<reference evidence="2 3" key="1">
    <citation type="submission" date="2024-04" db="EMBL/GenBank/DDBJ databases">
        <title>Phylogenomic analyses of a clade within the roseobacter group suggest taxonomic reassignments of species of the genera Aestuariivita, Citreicella, Loktanella, Nautella, Pelagibaca, Ruegeria, Thalassobius, Thiobacimonas and Tropicibacter, and the proposal o.</title>
        <authorList>
            <person name="Jeon C.O."/>
        </authorList>
    </citation>
    <scope>NUCLEOTIDE SEQUENCE [LARGE SCALE GENOMIC DNA]</scope>
    <source>
        <strain evidence="2 3">G8-12</strain>
    </source>
</reference>
<protein>
    <submittedName>
        <fullName evidence="2">Class I SAM-dependent methyltransferase</fullName>
        <ecNumber evidence="2">2.1.-.-</ecNumber>
    </submittedName>
</protein>
<feature type="domain" description="Methyltransferase type 11" evidence="1">
    <location>
        <begin position="53"/>
        <end position="100"/>
    </location>
</feature>
<dbReference type="Pfam" id="PF08241">
    <property type="entry name" value="Methyltransf_11"/>
    <property type="match status" value="1"/>
</dbReference>
<evidence type="ECO:0000259" key="1">
    <source>
        <dbReference type="Pfam" id="PF08241"/>
    </source>
</evidence>
<dbReference type="EMBL" id="CP151762">
    <property type="protein sequence ID" value="WZU62800.1"/>
    <property type="molecule type" value="Genomic_DNA"/>
</dbReference>
<dbReference type="GO" id="GO:0008757">
    <property type="term" value="F:S-adenosylmethionine-dependent methyltransferase activity"/>
    <property type="evidence" value="ECO:0007669"/>
    <property type="project" value="InterPro"/>
</dbReference>
<organism evidence="2 3">
    <name type="scientific">Yoonia algicola</name>
    <dbReference type="NCBI Taxonomy" id="3137368"/>
    <lineage>
        <taxon>Bacteria</taxon>
        <taxon>Pseudomonadati</taxon>
        <taxon>Pseudomonadota</taxon>
        <taxon>Alphaproteobacteria</taxon>
        <taxon>Rhodobacterales</taxon>
        <taxon>Paracoccaceae</taxon>
        <taxon>Yoonia</taxon>
    </lineage>
</organism>
<dbReference type="KEGG" id="yag:AABB28_13090"/>
<sequence length="190" mass="21652">MQSFIRLMSIKGGERIVDLGGTPQFWDSIDTPLDLTIINLPGFNPPYDGSSHHKINLLEGDACAVEFADKSFDIVFSNSVIEHVGGADNEDRLASEALRLAPAYWVQTPSIWFPIEAHNNMPFWWFYPAFVKRAFMRRWRRRLPAWAEMIDGTVVISKSRMLQMFPDSELMVESALGFVKSYSCFKRPGA</sequence>
<dbReference type="InterPro" id="IPR029063">
    <property type="entry name" value="SAM-dependent_MTases_sf"/>
</dbReference>
<dbReference type="RefSeq" id="WP_342069196.1">
    <property type="nucleotide sequence ID" value="NZ_CP151762.1"/>
</dbReference>
<dbReference type="Proteomes" id="UP001451782">
    <property type="component" value="Chromosome"/>
</dbReference>
<dbReference type="CDD" id="cd02440">
    <property type="entry name" value="AdoMet_MTases"/>
    <property type="match status" value="1"/>
</dbReference>
<proteinExistence type="predicted"/>
<accession>A0AAN0M170</accession>
<dbReference type="EC" id="2.1.-.-" evidence="2"/>
<evidence type="ECO:0000313" key="3">
    <source>
        <dbReference type="Proteomes" id="UP001451782"/>
    </source>
</evidence>
<dbReference type="GO" id="GO:0032259">
    <property type="term" value="P:methylation"/>
    <property type="evidence" value="ECO:0007669"/>
    <property type="project" value="UniProtKB-KW"/>
</dbReference>
<dbReference type="AlphaFoldDB" id="A0AAN0M170"/>
<keyword evidence="2" id="KW-0489">Methyltransferase</keyword>
<gene>
    <name evidence="2" type="ORF">AABB28_13090</name>
</gene>
<dbReference type="SUPFAM" id="SSF53335">
    <property type="entry name" value="S-adenosyl-L-methionine-dependent methyltransferases"/>
    <property type="match status" value="1"/>
</dbReference>
<keyword evidence="2" id="KW-0808">Transferase</keyword>